<dbReference type="InterPro" id="IPR011330">
    <property type="entry name" value="Glyco_hydro/deAcase_b/a-brl"/>
</dbReference>
<proteinExistence type="predicted"/>
<accession>A0A2M8KX50</accession>
<comment type="caution">
    <text evidence="1">The sequence shown here is derived from an EMBL/GenBank/DDBJ whole genome shotgun (WGS) entry which is preliminary data.</text>
</comment>
<dbReference type="Proteomes" id="UP000229098">
    <property type="component" value="Unassembled WGS sequence"/>
</dbReference>
<dbReference type="AlphaFoldDB" id="A0A2M8KX50"/>
<evidence type="ECO:0000313" key="1">
    <source>
        <dbReference type="EMBL" id="PJE64463.1"/>
    </source>
</evidence>
<organism evidence="1 2">
    <name type="scientific">Candidatus Ryanbacteria bacterium CG10_big_fil_rev_8_21_14_0_10_43_42</name>
    <dbReference type="NCBI Taxonomy" id="1974864"/>
    <lineage>
        <taxon>Bacteria</taxon>
        <taxon>Candidatus Ryaniibacteriota</taxon>
    </lineage>
</organism>
<gene>
    <name evidence="1" type="ORF">COU90_03395</name>
</gene>
<evidence type="ECO:0000313" key="2">
    <source>
        <dbReference type="Proteomes" id="UP000229098"/>
    </source>
</evidence>
<protein>
    <recommendedName>
        <fullName evidence="3">NodB homology domain-containing protein</fullName>
    </recommendedName>
</protein>
<reference evidence="2" key="1">
    <citation type="submission" date="2017-09" db="EMBL/GenBank/DDBJ databases">
        <title>Depth-based differentiation of microbial function through sediment-hosted aquifers and enrichment of novel symbionts in the deep terrestrial subsurface.</title>
        <authorList>
            <person name="Probst A.J."/>
            <person name="Ladd B."/>
            <person name="Jarett J.K."/>
            <person name="Geller-Mcgrath D.E."/>
            <person name="Sieber C.M.K."/>
            <person name="Emerson J.B."/>
            <person name="Anantharaman K."/>
            <person name="Thomas B.C."/>
            <person name="Malmstrom R."/>
            <person name="Stieglmeier M."/>
            <person name="Klingl A."/>
            <person name="Woyke T."/>
            <person name="Ryan C.M."/>
            <person name="Banfield J.F."/>
        </authorList>
    </citation>
    <scope>NUCLEOTIDE SEQUENCE [LARGE SCALE GENOMIC DNA]</scope>
</reference>
<name>A0A2M8KX50_9BACT</name>
<dbReference type="SUPFAM" id="SSF88713">
    <property type="entry name" value="Glycoside hydrolase/deacetylase"/>
    <property type="match status" value="1"/>
</dbReference>
<evidence type="ECO:0008006" key="3">
    <source>
        <dbReference type="Google" id="ProtNLM"/>
    </source>
</evidence>
<dbReference type="GO" id="GO:0005975">
    <property type="term" value="P:carbohydrate metabolic process"/>
    <property type="evidence" value="ECO:0007669"/>
    <property type="project" value="InterPro"/>
</dbReference>
<sequence length="309" mass="35986">MQLPENKDFVFTIFDDPDNQTLEHKDVYTFLTDIGMRTTKGIWPLSADDAEIQTRWGSSCQNTAYLNHALQLQNEGFEIALHNVACVSSLREKVIRGLEEFHSLFGHYPYSMANHSGCRDSLYWGDARIAGMRKIIYRLLTLNKNHRKFQGHMNMSPYFWGDYCYEKITYVRSFVFSSINLASVCRKIPYKDPLRTSIPYWFPSSEGANVNSFNKMISEANQDRLAEERGVCIMYTHFAGGFMENGKLHAQFKKRMTRLSKMNGWFVPVHELLDHLLAQQPVSIITPKEQRKMEWVWLLDKILRTRGTS</sequence>
<dbReference type="EMBL" id="PFEF01000006">
    <property type="protein sequence ID" value="PJE64463.1"/>
    <property type="molecule type" value="Genomic_DNA"/>
</dbReference>